<keyword evidence="3" id="KW-1185">Reference proteome</keyword>
<reference evidence="2 3" key="1">
    <citation type="submission" date="2014-06" db="EMBL/GenBank/DDBJ databases">
        <title>Evolutionary Origins and Diversification of the Mycorrhizal Mutualists.</title>
        <authorList>
            <consortium name="DOE Joint Genome Institute"/>
            <consortium name="Mycorrhizal Genomics Consortium"/>
            <person name="Kohler A."/>
            <person name="Kuo A."/>
            <person name="Nagy L.G."/>
            <person name="Floudas D."/>
            <person name="Copeland A."/>
            <person name="Barry K.W."/>
            <person name="Cichocki N."/>
            <person name="Veneault-Fourrey C."/>
            <person name="LaButti K."/>
            <person name="Lindquist E.A."/>
            <person name="Lipzen A."/>
            <person name="Lundell T."/>
            <person name="Morin E."/>
            <person name="Murat C."/>
            <person name="Riley R."/>
            <person name="Ohm R."/>
            <person name="Sun H."/>
            <person name="Tunlid A."/>
            <person name="Henrissat B."/>
            <person name="Grigoriev I.V."/>
            <person name="Hibbett D.S."/>
            <person name="Martin F."/>
        </authorList>
    </citation>
    <scope>NUCLEOTIDE SEQUENCE [LARGE SCALE GENOMIC DNA]</scope>
    <source>
        <strain evidence="2 3">SS14</strain>
    </source>
</reference>
<evidence type="ECO:0000313" key="2">
    <source>
        <dbReference type="EMBL" id="KIJ28025.1"/>
    </source>
</evidence>
<dbReference type="EMBL" id="KN837317">
    <property type="protein sequence ID" value="KIJ28025.1"/>
    <property type="molecule type" value="Genomic_DNA"/>
</dbReference>
<gene>
    <name evidence="2" type="ORF">M422DRAFT_270714</name>
</gene>
<accession>A0A0C9US40</accession>
<protein>
    <recommendedName>
        <fullName evidence="4">FAR1 domain-containing protein</fullName>
    </recommendedName>
</protein>
<dbReference type="PANTHER" id="PTHR47718:SF13">
    <property type="entry name" value="OS09G0290500 PROTEIN"/>
    <property type="match status" value="1"/>
</dbReference>
<dbReference type="AlphaFoldDB" id="A0A0C9US40"/>
<dbReference type="OrthoDB" id="2402896at2759"/>
<proteinExistence type="predicted"/>
<evidence type="ECO:0008006" key="4">
    <source>
        <dbReference type="Google" id="ProtNLM"/>
    </source>
</evidence>
<dbReference type="Proteomes" id="UP000054279">
    <property type="component" value="Unassembled WGS sequence"/>
</dbReference>
<dbReference type="HOGENOM" id="CLU_556879_0_0_1"/>
<organism evidence="2 3">
    <name type="scientific">Sphaerobolus stellatus (strain SS14)</name>
    <dbReference type="NCBI Taxonomy" id="990650"/>
    <lineage>
        <taxon>Eukaryota</taxon>
        <taxon>Fungi</taxon>
        <taxon>Dikarya</taxon>
        <taxon>Basidiomycota</taxon>
        <taxon>Agaricomycotina</taxon>
        <taxon>Agaricomycetes</taxon>
        <taxon>Phallomycetidae</taxon>
        <taxon>Geastrales</taxon>
        <taxon>Sphaerobolaceae</taxon>
        <taxon>Sphaerobolus</taxon>
    </lineage>
</organism>
<sequence length="490" mass="54169">MPLSFTDWAENSVLRGVHSAPNAIEIESSIAYTNCNCFNIKLSHPVFTFLIKNDSISVPETISGSLLPAVQLAPVCMPIQSHSSKRSMNSTVQFHLPSDKIGLSTADIREEDISMKVEWESSVVDLTLDSPIKIKGSRFVGLTQSPLPPAPQKHHRSPSIIEISDIDVMAEVFHSAGVSDDGWSTSDTELPDPCQLWGSTALLETLHKHTTSSSRKFGKEEPKGEKETSPSTLSKSNPRIHSRQPLHPSAKQGQPELQSHRSNYLPPGAPVVGATYDTLEKAKAAIIAYEEARGFKMCMGQSKRTGIQSGNMIKKLVMQCHSYGKPGYTHDMKIDPSDYRQGHSVKTECSCHYNLNRIGHTEMFTLTLADYEHNHGRNLAVGAAAPRPPTAEEQHIVDQYARDHTFRQIQIDTVLRQVVPNHHLSSRQTSNIINEARESARKDIQDLGGDFAAIVQNLQEKEARGQGWVYRLKLDGALVVGIFCLSPEQA</sequence>
<dbReference type="PANTHER" id="PTHR47718">
    <property type="entry name" value="OS01G0519700 PROTEIN"/>
    <property type="match status" value="1"/>
</dbReference>
<feature type="region of interest" description="Disordered" evidence="1">
    <location>
        <begin position="208"/>
        <end position="268"/>
    </location>
</feature>
<evidence type="ECO:0000256" key="1">
    <source>
        <dbReference type="SAM" id="MobiDB-lite"/>
    </source>
</evidence>
<evidence type="ECO:0000313" key="3">
    <source>
        <dbReference type="Proteomes" id="UP000054279"/>
    </source>
</evidence>
<name>A0A0C9US40_SPHS4</name>
<feature type="compositionally biased region" description="Basic and acidic residues" evidence="1">
    <location>
        <begin position="217"/>
        <end position="228"/>
    </location>
</feature>
<feature type="compositionally biased region" description="Polar residues" evidence="1">
    <location>
        <begin position="251"/>
        <end position="262"/>
    </location>
</feature>